<reference evidence="7" key="1">
    <citation type="journal article" date="2015" name="MBio">
        <title>Eco-Evolutionary Dynamics of Episomes among Ecologically Cohesive Bacterial Populations.</title>
        <authorList>
            <person name="Xue H."/>
            <person name="Cordero O.X."/>
            <person name="Camas F.M."/>
            <person name="Trimble W."/>
            <person name="Meyer F."/>
            <person name="Guglielmini J."/>
            <person name="Rocha E.P."/>
            <person name="Polz M.F."/>
        </authorList>
    </citation>
    <scope>NUCLEOTIDE SEQUENCE</scope>
    <source>
        <strain evidence="7">FF_307</strain>
    </source>
</reference>
<feature type="transmembrane region" description="Helical" evidence="6">
    <location>
        <begin position="6"/>
        <end position="27"/>
    </location>
</feature>
<evidence type="ECO:0000313" key="7">
    <source>
        <dbReference type="EMBL" id="AKN40637.1"/>
    </source>
</evidence>
<dbReference type="PANTHER" id="PTHR30086:SF20">
    <property type="entry name" value="ARGININE EXPORTER PROTEIN ARGO-RELATED"/>
    <property type="match status" value="1"/>
</dbReference>
<name>A0A0H4A142_9VIBR</name>
<comment type="subcellular location">
    <subcellularLocation>
        <location evidence="1">Cell membrane</location>
        <topology evidence="1">Multi-pass membrane protein</topology>
    </subcellularLocation>
</comment>
<feature type="transmembrane region" description="Helical" evidence="6">
    <location>
        <begin position="74"/>
        <end position="96"/>
    </location>
</feature>
<dbReference type="InterPro" id="IPR001123">
    <property type="entry name" value="LeuE-type"/>
</dbReference>
<evidence type="ECO:0000256" key="2">
    <source>
        <dbReference type="ARBA" id="ARBA00022475"/>
    </source>
</evidence>
<evidence type="ECO:0000256" key="1">
    <source>
        <dbReference type="ARBA" id="ARBA00004651"/>
    </source>
</evidence>
<feature type="transmembrane region" description="Helical" evidence="6">
    <location>
        <begin position="116"/>
        <end position="138"/>
    </location>
</feature>
<dbReference type="Pfam" id="PF01810">
    <property type="entry name" value="LysE"/>
    <property type="match status" value="1"/>
</dbReference>
<keyword evidence="2" id="KW-1003">Cell membrane</keyword>
<organism evidence="7">
    <name type="scientific">Vibrio sp. FF_307</name>
    <dbReference type="NCBI Taxonomy" id="1652834"/>
    <lineage>
        <taxon>Bacteria</taxon>
        <taxon>Pseudomonadati</taxon>
        <taxon>Pseudomonadota</taxon>
        <taxon>Gammaproteobacteria</taxon>
        <taxon>Vibrionales</taxon>
        <taxon>Vibrionaceae</taxon>
        <taxon>Vibrio</taxon>
    </lineage>
</organism>
<feature type="transmembrane region" description="Helical" evidence="6">
    <location>
        <begin position="150"/>
        <end position="170"/>
    </location>
</feature>
<protein>
    <submittedName>
        <fullName evidence="7">Threonine efflux protein</fullName>
    </submittedName>
</protein>
<dbReference type="AlphaFoldDB" id="A0A0H4A142"/>
<evidence type="ECO:0000256" key="4">
    <source>
        <dbReference type="ARBA" id="ARBA00022989"/>
    </source>
</evidence>
<evidence type="ECO:0000256" key="6">
    <source>
        <dbReference type="SAM" id="Phobius"/>
    </source>
</evidence>
<feature type="transmembrane region" description="Helical" evidence="6">
    <location>
        <begin position="191"/>
        <end position="208"/>
    </location>
</feature>
<keyword evidence="3 6" id="KW-0812">Transmembrane</keyword>
<dbReference type="GO" id="GO:0005886">
    <property type="term" value="C:plasma membrane"/>
    <property type="evidence" value="ECO:0007669"/>
    <property type="project" value="UniProtKB-SubCell"/>
</dbReference>
<evidence type="ECO:0000256" key="3">
    <source>
        <dbReference type="ARBA" id="ARBA00022692"/>
    </source>
</evidence>
<dbReference type="PANTHER" id="PTHR30086">
    <property type="entry name" value="ARGININE EXPORTER PROTEIN ARGO"/>
    <property type="match status" value="1"/>
</dbReference>
<sequence>MIDTTILPLFFVTTIFLAISPGPDLVLISTYSTTRGFKAGVMVSLGIFIAGLIQTLLVAFGLGKLMQAMPPLVLVIKIVGAIYLSWLGINLLRGWLKNKGDVSASQTIQSLGNKELVYRGLLNNIMNPKALLFFSMFLPQFTHSDGALTSQILILGIILSSIVLCINTIFSVSFSKLGSLLGRNFSLNRHIDGVLGVVFLGLAARLATSK</sequence>
<dbReference type="GO" id="GO:0015171">
    <property type="term" value="F:amino acid transmembrane transporter activity"/>
    <property type="evidence" value="ECO:0007669"/>
    <property type="project" value="TreeGrafter"/>
</dbReference>
<feature type="transmembrane region" description="Helical" evidence="6">
    <location>
        <begin position="39"/>
        <end position="62"/>
    </location>
</feature>
<evidence type="ECO:0000256" key="5">
    <source>
        <dbReference type="ARBA" id="ARBA00023136"/>
    </source>
</evidence>
<dbReference type="PIRSF" id="PIRSF006324">
    <property type="entry name" value="LeuE"/>
    <property type="match status" value="1"/>
</dbReference>
<keyword evidence="5 6" id="KW-0472">Membrane</keyword>
<keyword evidence="4 6" id="KW-1133">Transmembrane helix</keyword>
<proteinExistence type="predicted"/>
<dbReference type="EMBL" id="KP795701">
    <property type="protein sequence ID" value="AKN40637.1"/>
    <property type="molecule type" value="Genomic_DNA"/>
</dbReference>
<accession>A0A0H4A142</accession>